<dbReference type="PANTHER" id="PTHR31836">
    <property type="match status" value="1"/>
</dbReference>
<dbReference type="SUPFAM" id="SSF50685">
    <property type="entry name" value="Barwin-like endoglucanases"/>
    <property type="match status" value="1"/>
</dbReference>
<evidence type="ECO:0000256" key="1">
    <source>
        <dbReference type="ARBA" id="ARBA00022729"/>
    </source>
</evidence>
<evidence type="ECO:0000256" key="2">
    <source>
        <dbReference type="SAM" id="MobiDB-lite"/>
    </source>
</evidence>
<dbReference type="InterPro" id="IPR036908">
    <property type="entry name" value="RlpA-like_sf"/>
</dbReference>
<sequence>MLKFSSVSSFLALLLASVHVQSAPIPTHLRRSPWESMQARDSDSQVFSGGVATYYTQDGNAGACGQVNPDSALIAALPKAHYGDFNQVSPLCGKYIKITNTKNQKTVTVKIADACPGCSTDNSVDLSEGAFTQIATIEEGEVPITYVFVDGDDNSNTDSTDSGSSTDNGSSTDDGSGTDDGSSTDDDSSTDDSSSTDWDSGSNDSDDDWQ</sequence>
<dbReference type="EMBL" id="MU806233">
    <property type="protein sequence ID" value="KAJ3837627.1"/>
    <property type="molecule type" value="Genomic_DNA"/>
</dbReference>
<dbReference type="Pfam" id="PF03330">
    <property type="entry name" value="DPBB_1"/>
    <property type="match status" value="1"/>
</dbReference>
<evidence type="ECO:0000313" key="6">
    <source>
        <dbReference type="Proteomes" id="UP001163846"/>
    </source>
</evidence>
<feature type="domain" description="RlpA-like protein double-psi beta-barrel" evidence="4">
    <location>
        <begin position="50"/>
        <end position="146"/>
    </location>
</feature>
<dbReference type="Gene3D" id="2.40.40.10">
    <property type="entry name" value="RlpA-like domain"/>
    <property type="match status" value="1"/>
</dbReference>
<dbReference type="AlphaFoldDB" id="A0AA38UD45"/>
<protein>
    <submittedName>
        <fullName evidence="5">RlpA-like double-psi beta-barrel-protein domain-containing protein-containing protein</fullName>
    </submittedName>
</protein>
<evidence type="ECO:0000313" key="5">
    <source>
        <dbReference type="EMBL" id="KAJ3837627.1"/>
    </source>
</evidence>
<feature type="signal peptide" evidence="3">
    <location>
        <begin position="1"/>
        <end position="22"/>
    </location>
</feature>
<comment type="caution">
    <text evidence="5">The sequence shown here is derived from an EMBL/GenBank/DDBJ whole genome shotgun (WGS) entry which is preliminary data.</text>
</comment>
<dbReference type="InterPro" id="IPR051477">
    <property type="entry name" value="Expansin_CellWall"/>
</dbReference>
<keyword evidence="1 3" id="KW-0732">Signal</keyword>
<reference evidence="5" key="1">
    <citation type="submission" date="2022-08" db="EMBL/GenBank/DDBJ databases">
        <authorList>
            <consortium name="DOE Joint Genome Institute"/>
            <person name="Min B."/>
            <person name="Riley R."/>
            <person name="Sierra-Patev S."/>
            <person name="Naranjo-Ortiz M."/>
            <person name="Looney B."/>
            <person name="Konkel Z."/>
            <person name="Slot J.C."/>
            <person name="Sakamoto Y."/>
            <person name="Steenwyk J.L."/>
            <person name="Rokas A."/>
            <person name="Carro J."/>
            <person name="Camarero S."/>
            <person name="Ferreira P."/>
            <person name="Molpeceres G."/>
            <person name="Ruiz-Duenas F.J."/>
            <person name="Serrano A."/>
            <person name="Henrissat B."/>
            <person name="Drula E."/>
            <person name="Hughes K.W."/>
            <person name="Mata J.L."/>
            <person name="Ishikawa N.K."/>
            <person name="Vargas-Isla R."/>
            <person name="Ushijima S."/>
            <person name="Smith C.A."/>
            <person name="Ahrendt S."/>
            <person name="Andreopoulos W."/>
            <person name="He G."/>
            <person name="Labutti K."/>
            <person name="Lipzen A."/>
            <person name="Ng V."/>
            <person name="Sandor L."/>
            <person name="Barry K."/>
            <person name="Martinez A.T."/>
            <person name="Xiao Y."/>
            <person name="Gibbons J.G."/>
            <person name="Terashima K."/>
            <person name="Hibbett D.S."/>
            <person name="Grigoriev I.V."/>
        </authorList>
    </citation>
    <scope>NUCLEOTIDE SEQUENCE</scope>
    <source>
        <strain evidence="5">TFB9207</strain>
    </source>
</reference>
<feature type="compositionally biased region" description="Low complexity" evidence="2">
    <location>
        <begin position="191"/>
        <end position="203"/>
    </location>
</feature>
<name>A0AA38UD45_9AGAR</name>
<feature type="compositionally biased region" description="Low complexity" evidence="2">
    <location>
        <begin position="156"/>
        <end position="181"/>
    </location>
</feature>
<dbReference type="PANTHER" id="PTHR31836:SF24">
    <property type="entry name" value="RLPA-LIKE PROTEIN DOUBLE-PSI BETA-BARREL DOMAIN-CONTAINING PROTEIN"/>
    <property type="match status" value="1"/>
</dbReference>
<dbReference type="InterPro" id="IPR009009">
    <property type="entry name" value="RlpA-like_DPBB"/>
</dbReference>
<feature type="chain" id="PRO_5041263847" evidence="3">
    <location>
        <begin position="23"/>
        <end position="210"/>
    </location>
</feature>
<gene>
    <name evidence="5" type="ORF">F5878DRAFT_584668</name>
</gene>
<accession>A0AA38UD45</accession>
<keyword evidence="6" id="KW-1185">Reference proteome</keyword>
<evidence type="ECO:0000256" key="3">
    <source>
        <dbReference type="SAM" id="SignalP"/>
    </source>
</evidence>
<proteinExistence type="predicted"/>
<feature type="region of interest" description="Disordered" evidence="2">
    <location>
        <begin position="148"/>
        <end position="210"/>
    </location>
</feature>
<dbReference type="Proteomes" id="UP001163846">
    <property type="component" value="Unassembled WGS sequence"/>
</dbReference>
<evidence type="ECO:0000259" key="4">
    <source>
        <dbReference type="Pfam" id="PF03330"/>
    </source>
</evidence>
<dbReference type="CDD" id="cd22191">
    <property type="entry name" value="DPBB_RlpA_EXP_N-like"/>
    <property type="match status" value="1"/>
</dbReference>
<organism evidence="5 6">
    <name type="scientific">Lentinula raphanica</name>
    <dbReference type="NCBI Taxonomy" id="153919"/>
    <lineage>
        <taxon>Eukaryota</taxon>
        <taxon>Fungi</taxon>
        <taxon>Dikarya</taxon>
        <taxon>Basidiomycota</taxon>
        <taxon>Agaricomycotina</taxon>
        <taxon>Agaricomycetes</taxon>
        <taxon>Agaricomycetidae</taxon>
        <taxon>Agaricales</taxon>
        <taxon>Marasmiineae</taxon>
        <taxon>Omphalotaceae</taxon>
        <taxon>Lentinula</taxon>
    </lineage>
</organism>